<dbReference type="Proteomes" id="UP000535509">
    <property type="component" value="Unassembled WGS sequence"/>
</dbReference>
<evidence type="ECO:0000313" key="3">
    <source>
        <dbReference type="EMBL" id="EAK0453561.1"/>
    </source>
</evidence>
<evidence type="ECO:0000313" key="5">
    <source>
        <dbReference type="Proteomes" id="UP000535509"/>
    </source>
</evidence>
<dbReference type="AlphaFoldDB" id="A0A5L8JFU8"/>
<gene>
    <name evidence="3" type="ORF">AAH17_07855</name>
    <name evidence="4" type="ORF">AAH24_07320</name>
    <name evidence="1" type="ORF">BVH53_06445</name>
    <name evidence="2" type="ORF">CX802_06865</name>
</gene>
<comment type="caution">
    <text evidence="1">The sequence shown here is derived from an EMBL/GenBank/DDBJ whole genome shotgun (WGS) entry which is preliminary data.</text>
</comment>
<sequence>MKVLSLASILSFQAPNLLETFKNDDILVISPLDDDINAKFVKCEIGSLSYVLALICKDLFDDEFFDSLDEGYLSGESNVGEEELPSICDFIKNCRVIIVSPEVLNSINSQQIRAMLNLLSSSFGIRIINLNGDDLNLDGVLNEFDELSNFDGAVIFTHSKFNEFRGGEYFKVAAKLRDGDSITVKTIKKDVKTQFRLDKNIKGTVGFLGSDGLDYSYEILNITK</sequence>
<protein>
    <submittedName>
        <fullName evidence="1">Uncharacterized protein</fullName>
    </submittedName>
</protein>
<dbReference type="EMBL" id="AACCXK010000015">
    <property type="protein sequence ID" value="EAK0453561.1"/>
    <property type="molecule type" value="Genomic_DNA"/>
</dbReference>
<keyword evidence="5" id="KW-1185">Reference proteome</keyword>
<dbReference type="GeneID" id="61065453"/>
<proteinExistence type="predicted"/>
<organism evidence="1 6">
    <name type="scientific">Campylobacter fetus</name>
    <dbReference type="NCBI Taxonomy" id="196"/>
    <lineage>
        <taxon>Bacteria</taxon>
        <taxon>Pseudomonadati</taxon>
        <taxon>Campylobacterota</taxon>
        <taxon>Epsilonproteobacteria</taxon>
        <taxon>Campylobacterales</taxon>
        <taxon>Campylobacteraceae</taxon>
        <taxon>Campylobacter</taxon>
    </lineage>
</organism>
<dbReference type="RefSeq" id="WP_011732294.1">
    <property type="nucleotide sequence ID" value="NZ_AABUZP020000015.1"/>
</dbReference>
<dbReference type="OMA" id="NLIRCEI"/>
<dbReference type="EMBL" id="AABQDW010000010">
    <property type="protein sequence ID" value="EAI5408335.1"/>
    <property type="molecule type" value="Genomic_DNA"/>
</dbReference>
<dbReference type="Proteomes" id="UP000557842">
    <property type="component" value="Unassembled WGS sequence"/>
</dbReference>
<dbReference type="EMBL" id="AACCXM010000006">
    <property type="protein sequence ID" value="EAK0469167.1"/>
    <property type="molecule type" value="Genomic_DNA"/>
</dbReference>
<evidence type="ECO:0000313" key="6">
    <source>
        <dbReference type="Proteomes" id="UP000557842"/>
    </source>
</evidence>
<evidence type="ECO:0000313" key="4">
    <source>
        <dbReference type="EMBL" id="EAK0469167.1"/>
    </source>
</evidence>
<name>A0A5L8JFU8_CAMFE</name>
<accession>A0A5L8JFU8</accession>
<dbReference type="EMBL" id="AABTCC010000020">
    <property type="protein sequence ID" value="EAI8859543.1"/>
    <property type="molecule type" value="Genomic_DNA"/>
</dbReference>
<evidence type="ECO:0000313" key="2">
    <source>
        <dbReference type="EMBL" id="EAI8859543.1"/>
    </source>
</evidence>
<reference evidence="1 6" key="1">
    <citation type="submission" date="2018-05" db="EMBL/GenBank/DDBJ databases">
        <authorList>
            <consortium name="PulseNet: The National Subtyping Network for Foodborne Disease Surveillance"/>
            <person name="Tarr C.L."/>
            <person name="Trees E."/>
            <person name="Katz L.S."/>
            <person name="Carleton-Romer H.A."/>
            <person name="Stroika S."/>
            <person name="Kucerova Z."/>
            <person name="Roache K.F."/>
            <person name="Sabol A.L."/>
            <person name="Besser J."/>
            <person name="Gerner-Smidt P."/>
        </authorList>
    </citation>
    <scope>NUCLEOTIDE SEQUENCE [LARGE SCALE GENOMIC DNA]</scope>
    <source>
        <strain evidence="3">2014D-0197</strain>
        <strain evidence="1 6">2016D-0221</strain>
        <strain evidence="4">D4313</strain>
        <strain evidence="2 5">PNUSAC001503</strain>
    </source>
</reference>
<evidence type="ECO:0000313" key="1">
    <source>
        <dbReference type="EMBL" id="EAI5408335.1"/>
    </source>
</evidence>